<feature type="region of interest" description="Disordered" evidence="5">
    <location>
        <begin position="228"/>
        <end position="294"/>
    </location>
</feature>
<dbReference type="InterPro" id="IPR043504">
    <property type="entry name" value="Peptidase_S1_PA_chymotrypsin"/>
</dbReference>
<sequence>MLQYHSTGLLPSTFLFSSFRYFGTVADHEVTEELAGKEDVDADEAMSQSDDHTFVALIDIVFTDGSKKTCTGAIIHDNVVITAAHCFNHEFQDTIKPELTASFVVIGTKKMFDSGYEQYLPIERIVTHPRFKGWTADLSLIYTFAAMTSDKPGKVIPLAGEKMSNPVDSNVTVFSWGRCNEHGEENPRVTVGVNSKRSRGEFKNIYNGFQLEKQIPLKEEKREEPKKFVVQQSRFRKESRKDDVHQYPSRQQKIMDKLKDDIPATDTNNSPISKHLSRYLTSSEDNKEVSGGRRGRIFKRSPSERSLDSNNNMNIYKNWRRNMGKTVNKLTVEVFGFVNLAACKKIVEGSNTAPHYDFKNGEVACYTSDEHFITEEDSGAPAIRHGHLVAVTVGGAECDGDHVGVGMKMSCYCTWIADNLP</sequence>
<gene>
    <name evidence="7" type="ORF">ABMA28_001481</name>
</gene>
<evidence type="ECO:0000256" key="2">
    <source>
        <dbReference type="ARBA" id="ARBA00022801"/>
    </source>
</evidence>
<dbReference type="PANTHER" id="PTHR24276:SF94">
    <property type="entry name" value="AT20289P-RELATED"/>
    <property type="match status" value="1"/>
</dbReference>
<dbReference type="SMART" id="SM00020">
    <property type="entry name" value="Tryp_SPc"/>
    <property type="match status" value="1"/>
</dbReference>
<dbReference type="PANTHER" id="PTHR24276">
    <property type="entry name" value="POLYSERASE-RELATED"/>
    <property type="match status" value="1"/>
</dbReference>
<dbReference type="InterPro" id="IPR018114">
    <property type="entry name" value="TRYPSIN_HIS"/>
</dbReference>
<organism evidence="7 8">
    <name type="scientific">Loxostege sticticalis</name>
    <name type="common">Beet webworm moth</name>
    <dbReference type="NCBI Taxonomy" id="481309"/>
    <lineage>
        <taxon>Eukaryota</taxon>
        <taxon>Metazoa</taxon>
        <taxon>Ecdysozoa</taxon>
        <taxon>Arthropoda</taxon>
        <taxon>Hexapoda</taxon>
        <taxon>Insecta</taxon>
        <taxon>Pterygota</taxon>
        <taxon>Neoptera</taxon>
        <taxon>Endopterygota</taxon>
        <taxon>Lepidoptera</taxon>
        <taxon>Glossata</taxon>
        <taxon>Ditrysia</taxon>
        <taxon>Pyraloidea</taxon>
        <taxon>Crambidae</taxon>
        <taxon>Pyraustinae</taxon>
        <taxon>Loxostege</taxon>
    </lineage>
</organism>
<feature type="compositionally biased region" description="Basic and acidic residues" evidence="5">
    <location>
        <begin position="253"/>
        <end position="262"/>
    </location>
</feature>
<dbReference type="Proteomes" id="UP001549921">
    <property type="component" value="Unassembled WGS sequence"/>
</dbReference>
<dbReference type="PROSITE" id="PS00134">
    <property type="entry name" value="TRYPSIN_HIS"/>
    <property type="match status" value="1"/>
</dbReference>
<evidence type="ECO:0000256" key="5">
    <source>
        <dbReference type="SAM" id="MobiDB-lite"/>
    </source>
</evidence>
<accession>A0ABD0T1U2</accession>
<keyword evidence="1" id="KW-0645">Protease</keyword>
<evidence type="ECO:0000313" key="8">
    <source>
        <dbReference type="Proteomes" id="UP001549921"/>
    </source>
</evidence>
<comment type="caution">
    <text evidence="7">The sequence shown here is derived from an EMBL/GenBank/DDBJ whole genome shotgun (WGS) entry which is preliminary data.</text>
</comment>
<dbReference type="EMBL" id="JBEDNZ010000011">
    <property type="protein sequence ID" value="KAL0831981.1"/>
    <property type="molecule type" value="Genomic_DNA"/>
</dbReference>
<name>A0ABD0T1U2_LOXSC</name>
<dbReference type="SUPFAM" id="SSF50494">
    <property type="entry name" value="Trypsin-like serine proteases"/>
    <property type="match status" value="1"/>
</dbReference>
<feature type="compositionally biased region" description="Basic and acidic residues" evidence="5">
    <location>
        <begin position="235"/>
        <end position="245"/>
    </location>
</feature>
<dbReference type="AlphaFoldDB" id="A0ABD0T1U2"/>
<keyword evidence="3" id="KW-0720">Serine protease</keyword>
<dbReference type="GO" id="GO:0008236">
    <property type="term" value="F:serine-type peptidase activity"/>
    <property type="evidence" value="ECO:0007669"/>
    <property type="project" value="UniProtKB-KW"/>
</dbReference>
<proteinExistence type="predicted"/>
<protein>
    <recommendedName>
        <fullName evidence="6">Peptidase S1 domain-containing protein</fullName>
    </recommendedName>
</protein>
<evidence type="ECO:0000256" key="3">
    <source>
        <dbReference type="ARBA" id="ARBA00022825"/>
    </source>
</evidence>
<keyword evidence="4" id="KW-1015">Disulfide bond</keyword>
<dbReference type="InterPro" id="IPR001254">
    <property type="entry name" value="Trypsin_dom"/>
</dbReference>
<dbReference type="PROSITE" id="PS50240">
    <property type="entry name" value="TRYPSIN_DOM"/>
    <property type="match status" value="1"/>
</dbReference>
<feature type="domain" description="Peptidase S1" evidence="6">
    <location>
        <begin position="34"/>
        <end position="421"/>
    </location>
</feature>
<dbReference type="Gene3D" id="2.40.10.10">
    <property type="entry name" value="Trypsin-like serine proteases"/>
    <property type="match status" value="3"/>
</dbReference>
<evidence type="ECO:0000259" key="6">
    <source>
        <dbReference type="PROSITE" id="PS50240"/>
    </source>
</evidence>
<dbReference type="InterPro" id="IPR050430">
    <property type="entry name" value="Peptidase_S1"/>
</dbReference>
<evidence type="ECO:0000256" key="1">
    <source>
        <dbReference type="ARBA" id="ARBA00022670"/>
    </source>
</evidence>
<keyword evidence="2" id="KW-0378">Hydrolase</keyword>
<evidence type="ECO:0000256" key="4">
    <source>
        <dbReference type="ARBA" id="ARBA00023157"/>
    </source>
</evidence>
<reference evidence="7 8" key="1">
    <citation type="submission" date="2024-06" db="EMBL/GenBank/DDBJ databases">
        <title>A chromosome-level genome assembly of beet webworm, Loxostege sticticalis.</title>
        <authorList>
            <person name="Zhang Y."/>
        </authorList>
    </citation>
    <scope>NUCLEOTIDE SEQUENCE [LARGE SCALE GENOMIC DNA]</scope>
    <source>
        <strain evidence="7">AQ028</strain>
        <tissue evidence="7">Male pupae</tissue>
    </source>
</reference>
<dbReference type="GO" id="GO:0006508">
    <property type="term" value="P:proteolysis"/>
    <property type="evidence" value="ECO:0007669"/>
    <property type="project" value="UniProtKB-KW"/>
</dbReference>
<dbReference type="InterPro" id="IPR009003">
    <property type="entry name" value="Peptidase_S1_PA"/>
</dbReference>
<dbReference type="Pfam" id="PF00089">
    <property type="entry name" value="Trypsin"/>
    <property type="match status" value="1"/>
</dbReference>
<evidence type="ECO:0000313" key="7">
    <source>
        <dbReference type="EMBL" id="KAL0831981.1"/>
    </source>
</evidence>